<evidence type="ECO:0000313" key="6">
    <source>
        <dbReference type="Proteomes" id="UP000775547"/>
    </source>
</evidence>
<keyword evidence="2" id="KW-0012">Acyltransferase</keyword>
<evidence type="ECO:0000259" key="4">
    <source>
        <dbReference type="PROSITE" id="PS51186"/>
    </source>
</evidence>
<gene>
    <name evidence="5" type="ORF">DXG03_003552</name>
</gene>
<dbReference type="InterPro" id="IPR016181">
    <property type="entry name" value="Acyl_CoA_acyltransferase"/>
</dbReference>
<dbReference type="PANTHER" id="PTHR43792:SF8">
    <property type="entry name" value="[RIBOSOMAL PROTEIN US5]-ALANINE N-ACETYLTRANSFERASE"/>
    <property type="match status" value="1"/>
</dbReference>
<sequence length="180" mass="19906">MFTTDRLVLRAYTTADLPSILAIANNPLVQRTLIDEHVVPRSERFAIKLEEIANEALLYVVLEAVGSPGIVIGAASLAVGSVKNRDVNLGIGLIPDVWNKGYGAEATRFLVDYAFKDLGVHRVSLGVLENNQGAFEMYKKVGFVEEGRRRQANWLDGKWHDSILMGIVADEWLQRSPSQA</sequence>
<name>A0A9P7K9E2_9AGAR</name>
<dbReference type="OrthoDB" id="630895at2759"/>
<feature type="domain" description="N-acetyltransferase" evidence="4">
    <location>
        <begin position="7"/>
        <end position="170"/>
    </location>
</feature>
<dbReference type="Pfam" id="PF13302">
    <property type="entry name" value="Acetyltransf_3"/>
    <property type="match status" value="1"/>
</dbReference>
<reference evidence="5" key="2">
    <citation type="submission" date="2021-10" db="EMBL/GenBank/DDBJ databases">
        <title>Phylogenomics reveals ancestral predisposition of the termite-cultivated fungus Termitomyces towards a domesticated lifestyle.</title>
        <authorList>
            <person name="Auxier B."/>
            <person name="Grum-Grzhimaylo A."/>
            <person name="Cardenas M.E."/>
            <person name="Lodge J.D."/>
            <person name="Laessoe T."/>
            <person name="Pedersen O."/>
            <person name="Smith M.E."/>
            <person name="Kuyper T.W."/>
            <person name="Franco-Molano E.A."/>
            <person name="Baroni T.J."/>
            <person name="Aanen D.K."/>
        </authorList>
    </citation>
    <scope>NUCLEOTIDE SEQUENCE</scope>
    <source>
        <strain evidence="5">AP01</strain>
        <tissue evidence="5">Mycelium</tissue>
    </source>
</reference>
<organism evidence="5 6">
    <name type="scientific">Asterophora parasitica</name>
    <dbReference type="NCBI Taxonomy" id="117018"/>
    <lineage>
        <taxon>Eukaryota</taxon>
        <taxon>Fungi</taxon>
        <taxon>Dikarya</taxon>
        <taxon>Basidiomycota</taxon>
        <taxon>Agaricomycotina</taxon>
        <taxon>Agaricomycetes</taxon>
        <taxon>Agaricomycetidae</taxon>
        <taxon>Agaricales</taxon>
        <taxon>Tricholomatineae</taxon>
        <taxon>Lyophyllaceae</taxon>
        <taxon>Asterophora</taxon>
    </lineage>
</organism>
<dbReference type="InterPro" id="IPR051531">
    <property type="entry name" value="N-acetyltransferase"/>
</dbReference>
<dbReference type="GO" id="GO:0016747">
    <property type="term" value="F:acyltransferase activity, transferring groups other than amino-acyl groups"/>
    <property type="evidence" value="ECO:0007669"/>
    <property type="project" value="InterPro"/>
</dbReference>
<evidence type="ECO:0000256" key="2">
    <source>
        <dbReference type="ARBA" id="ARBA00023315"/>
    </source>
</evidence>
<keyword evidence="6" id="KW-1185">Reference proteome</keyword>
<keyword evidence="1" id="KW-0808">Transferase</keyword>
<accession>A0A9P7K9E2</accession>
<evidence type="ECO:0000256" key="1">
    <source>
        <dbReference type="ARBA" id="ARBA00022679"/>
    </source>
</evidence>
<protein>
    <recommendedName>
        <fullName evidence="4">N-acetyltransferase domain-containing protein</fullName>
    </recommendedName>
</protein>
<dbReference type="EMBL" id="JABCKV010000212">
    <property type="protein sequence ID" value="KAG5642148.1"/>
    <property type="molecule type" value="Genomic_DNA"/>
</dbReference>
<comment type="caution">
    <text evidence="5">The sequence shown here is derived from an EMBL/GenBank/DDBJ whole genome shotgun (WGS) entry which is preliminary data.</text>
</comment>
<dbReference type="SUPFAM" id="SSF55729">
    <property type="entry name" value="Acyl-CoA N-acyltransferases (Nat)"/>
    <property type="match status" value="1"/>
</dbReference>
<dbReference type="PANTHER" id="PTHR43792">
    <property type="entry name" value="GNAT FAMILY, PUTATIVE (AFU_ORTHOLOGUE AFUA_3G00765)-RELATED-RELATED"/>
    <property type="match status" value="1"/>
</dbReference>
<comment type="similarity">
    <text evidence="3">Belongs to the acetyltransferase family. RimJ subfamily.</text>
</comment>
<dbReference type="Gene3D" id="3.40.630.30">
    <property type="match status" value="1"/>
</dbReference>
<dbReference type="InterPro" id="IPR000182">
    <property type="entry name" value="GNAT_dom"/>
</dbReference>
<dbReference type="PROSITE" id="PS51186">
    <property type="entry name" value="GNAT"/>
    <property type="match status" value="1"/>
</dbReference>
<reference evidence="5" key="1">
    <citation type="submission" date="2020-07" db="EMBL/GenBank/DDBJ databases">
        <authorList>
            <person name="Nieuwenhuis M."/>
            <person name="Van De Peppel L.J.J."/>
        </authorList>
    </citation>
    <scope>NUCLEOTIDE SEQUENCE</scope>
    <source>
        <strain evidence="5">AP01</strain>
        <tissue evidence="5">Mycelium</tissue>
    </source>
</reference>
<proteinExistence type="inferred from homology"/>
<evidence type="ECO:0000256" key="3">
    <source>
        <dbReference type="ARBA" id="ARBA00038502"/>
    </source>
</evidence>
<dbReference type="AlphaFoldDB" id="A0A9P7K9E2"/>
<dbReference type="Proteomes" id="UP000775547">
    <property type="component" value="Unassembled WGS sequence"/>
</dbReference>
<evidence type="ECO:0000313" key="5">
    <source>
        <dbReference type="EMBL" id="KAG5642148.1"/>
    </source>
</evidence>